<feature type="domain" description="Diphosphomevalonate decarboxylase-like N-terminal" evidence="9">
    <location>
        <begin position="9"/>
        <end position="164"/>
    </location>
</feature>
<dbReference type="EMBL" id="AYYI01000027">
    <property type="protein sequence ID" value="KRM98715.1"/>
    <property type="molecule type" value="Genomic_DNA"/>
</dbReference>
<dbReference type="PIRSF" id="PIRSF015950">
    <property type="entry name" value="Mev_P_decrbx"/>
    <property type="match status" value="1"/>
</dbReference>
<dbReference type="NCBIfam" id="TIGR01240">
    <property type="entry name" value="mevDPdecarb"/>
    <property type="match status" value="1"/>
</dbReference>
<dbReference type="OrthoDB" id="5498344at2"/>
<name>A0A0R2DDW6_9LACO</name>
<feature type="domain" description="Mvd1 C-terminal" evidence="8">
    <location>
        <begin position="178"/>
        <end position="310"/>
    </location>
</feature>
<evidence type="ECO:0000313" key="11">
    <source>
        <dbReference type="Proteomes" id="UP000051638"/>
    </source>
</evidence>
<proteinExistence type="inferred from homology"/>
<evidence type="ECO:0000256" key="5">
    <source>
        <dbReference type="ARBA" id="ARBA00022840"/>
    </source>
</evidence>
<evidence type="ECO:0000313" key="10">
    <source>
        <dbReference type="EMBL" id="KRM98715.1"/>
    </source>
</evidence>
<dbReference type="SUPFAM" id="SSF54211">
    <property type="entry name" value="Ribosomal protein S5 domain 2-like"/>
    <property type="match status" value="1"/>
</dbReference>
<dbReference type="Pfam" id="PF22700">
    <property type="entry name" value="MVD-like_N"/>
    <property type="match status" value="1"/>
</dbReference>
<evidence type="ECO:0000256" key="6">
    <source>
        <dbReference type="ARBA" id="ARBA00023098"/>
    </source>
</evidence>
<evidence type="ECO:0000256" key="3">
    <source>
        <dbReference type="ARBA" id="ARBA00022516"/>
    </source>
</evidence>
<keyword evidence="11" id="KW-1185">Reference proteome</keyword>
<dbReference type="InterPro" id="IPR020568">
    <property type="entry name" value="Ribosomal_Su5_D2-typ_SF"/>
</dbReference>
<evidence type="ECO:0000256" key="7">
    <source>
        <dbReference type="ARBA" id="ARBA00023239"/>
    </source>
</evidence>
<dbReference type="EC" id="4.1.1.33" evidence="2"/>
<keyword evidence="7" id="KW-0456">Lyase</keyword>
<dbReference type="InterPro" id="IPR014721">
    <property type="entry name" value="Ribsml_uS5_D2-typ_fold_subgr"/>
</dbReference>
<dbReference type="GO" id="GO:0019287">
    <property type="term" value="P:isopentenyl diphosphate biosynthetic process, mevalonate pathway"/>
    <property type="evidence" value="ECO:0007669"/>
    <property type="project" value="InterPro"/>
</dbReference>
<dbReference type="Pfam" id="PF18376">
    <property type="entry name" value="MDD_C"/>
    <property type="match status" value="1"/>
</dbReference>
<accession>A0A0R2DDW6</accession>
<comment type="caution">
    <text evidence="10">The sequence shown here is derived from an EMBL/GenBank/DDBJ whole genome shotgun (WGS) entry which is preliminary data.</text>
</comment>
<dbReference type="PANTHER" id="PTHR10977">
    <property type="entry name" value="DIPHOSPHOMEVALONATE DECARBOXYLASE"/>
    <property type="match status" value="1"/>
</dbReference>
<dbReference type="AlphaFoldDB" id="A0A0R2DDW6"/>
<dbReference type="GO" id="GO:0005829">
    <property type="term" value="C:cytosol"/>
    <property type="evidence" value="ECO:0007669"/>
    <property type="project" value="InterPro"/>
</dbReference>
<dbReference type="Gene3D" id="3.30.230.10">
    <property type="match status" value="1"/>
</dbReference>
<keyword evidence="4" id="KW-0547">Nucleotide-binding</keyword>
<dbReference type="FunFam" id="3.30.230.10:FF:000072">
    <property type="entry name" value="Diphosphomevalonate decarboxylase"/>
    <property type="match status" value="1"/>
</dbReference>
<dbReference type="PATRIC" id="fig|1423796.3.peg.1078"/>
<dbReference type="SUPFAM" id="SSF55060">
    <property type="entry name" value="GHMP Kinase, C-terminal domain"/>
    <property type="match status" value="1"/>
</dbReference>
<dbReference type="InterPro" id="IPR053859">
    <property type="entry name" value="MVD-like_N"/>
</dbReference>
<sequence>MNQPVTARAHTNIALIKYWGKSDPELIIPQNSSLSLTLEPFYTDTTVTFSNQLTRDQVSIDGQQLTVAASQRVSQLLNLIRQQANQQNFAQVISINHVPTAAGLASSASGFAALAAAASKAAGLDLDRQALSRLARRGSGSATRSVYGGFVEWQKGHGDADSQAIPLQEKIDFDIQMIVIVLDPRPKKIASRAGMARVVATSPYYPAWPVAATKDLAAMKTAILKKDLNLIGQLAEANAMKMHATTLSATPPFTYFEPETLQAIDLIQGLRATGLSCYYTMDAGPNVKVICSAKETPAILARLRQHFPADHLLVAKPGPGIAYL</sequence>
<dbReference type="RefSeq" id="WP_057873687.1">
    <property type="nucleotide sequence ID" value="NZ_AYYI01000027.1"/>
</dbReference>
<dbReference type="PANTHER" id="PTHR10977:SF3">
    <property type="entry name" value="DIPHOSPHOMEVALONATE DECARBOXYLASE"/>
    <property type="match status" value="1"/>
</dbReference>
<evidence type="ECO:0000259" key="8">
    <source>
        <dbReference type="Pfam" id="PF18376"/>
    </source>
</evidence>
<dbReference type="InterPro" id="IPR005935">
    <property type="entry name" value="Mev_decarb"/>
</dbReference>
<keyword evidence="5" id="KW-0067">ATP-binding</keyword>
<evidence type="ECO:0000259" key="9">
    <source>
        <dbReference type="Pfam" id="PF22700"/>
    </source>
</evidence>
<gene>
    <name evidence="10" type="ORF">FC24_GL001054</name>
</gene>
<dbReference type="Gene3D" id="3.30.70.890">
    <property type="entry name" value="GHMP kinase, C-terminal domain"/>
    <property type="match status" value="1"/>
</dbReference>
<dbReference type="STRING" id="1423796.FC24_GL001054"/>
<dbReference type="GO" id="GO:0005524">
    <property type="term" value="F:ATP binding"/>
    <property type="evidence" value="ECO:0007669"/>
    <property type="project" value="UniProtKB-KW"/>
</dbReference>
<keyword evidence="6" id="KW-0443">Lipid metabolism</keyword>
<evidence type="ECO:0000256" key="1">
    <source>
        <dbReference type="ARBA" id="ARBA00008831"/>
    </source>
</evidence>
<dbReference type="GO" id="GO:0004163">
    <property type="term" value="F:diphosphomevalonate decarboxylase activity"/>
    <property type="evidence" value="ECO:0007669"/>
    <property type="project" value="UniProtKB-EC"/>
</dbReference>
<organism evidence="10 11">
    <name type="scientific">Loigolactobacillus rennini DSM 20253</name>
    <dbReference type="NCBI Taxonomy" id="1423796"/>
    <lineage>
        <taxon>Bacteria</taxon>
        <taxon>Bacillati</taxon>
        <taxon>Bacillota</taxon>
        <taxon>Bacilli</taxon>
        <taxon>Lactobacillales</taxon>
        <taxon>Lactobacillaceae</taxon>
        <taxon>Loigolactobacillus</taxon>
    </lineage>
</organism>
<dbReference type="InterPro" id="IPR041431">
    <property type="entry name" value="Mvd1_C"/>
</dbReference>
<dbReference type="InterPro" id="IPR029765">
    <property type="entry name" value="Mev_diP_decarb"/>
</dbReference>
<protein>
    <recommendedName>
        <fullName evidence="2">diphosphomevalonate decarboxylase</fullName>
        <ecNumber evidence="2">4.1.1.33</ecNumber>
    </recommendedName>
</protein>
<comment type="similarity">
    <text evidence="1">Belongs to the diphosphomevalonate decarboxylase family.</text>
</comment>
<reference evidence="10 11" key="1">
    <citation type="journal article" date="2015" name="Genome Announc.">
        <title>Expanding the biotechnology potential of lactobacilli through comparative genomics of 213 strains and associated genera.</title>
        <authorList>
            <person name="Sun Z."/>
            <person name="Harris H.M."/>
            <person name="McCann A."/>
            <person name="Guo C."/>
            <person name="Argimon S."/>
            <person name="Zhang W."/>
            <person name="Yang X."/>
            <person name="Jeffery I.B."/>
            <person name="Cooney J.C."/>
            <person name="Kagawa T.F."/>
            <person name="Liu W."/>
            <person name="Song Y."/>
            <person name="Salvetti E."/>
            <person name="Wrobel A."/>
            <person name="Rasinkangas P."/>
            <person name="Parkhill J."/>
            <person name="Rea M.C."/>
            <person name="O'Sullivan O."/>
            <person name="Ritari J."/>
            <person name="Douillard F.P."/>
            <person name="Paul Ross R."/>
            <person name="Yang R."/>
            <person name="Briner A.E."/>
            <person name="Felis G.E."/>
            <person name="de Vos W.M."/>
            <person name="Barrangou R."/>
            <person name="Klaenhammer T.R."/>
            <person name="Caufield P.W."/>
            <person name="Cui Y."/>
            <person name="Zhang H."/>
            <person name="O'Toole P.W."/>
        </authorList>
    </citation>
    <scope>NUCLEOTIDE SEQUENCE [LARGE SCALE GENOMIC DNA]</scope>
    <source>
        <strain evidence="10 11">DSM 20253</strain>
    </source>
</reference>
<dbReference type="Proteomes" id="UP000051638">
    <property type="component" value="Unassembled WGS sequence"/>
</dbReference>
<evidence type="ECO:0000256" key="4">
    <source>
        <dbReference type="ARBA" id="ARBA00022741"/>
    </source>
</evidence>
<keyword evidence="3" id="KW-0444">Lipid biosynthesis</keyword>
<dbReference type="InterPro" id="IPR036554">
    <property type="entry name" value="GHMP_kinase_C_sf"/>
</dbReference>
<evidence type="ECO:0000256" key="2">
    <source>
        <dbReference type="ARBA" id="ARBA00012296"/>
    </source>
</evidence>